<sequence length="189" mass="21799">MEKARAEAVIEAVLFTMGESVEISRLAEVIEEDTKTTKEILREMEERYRQENRGIALVRFDNAVQLCTKEDMYEYLIRIAKAPRKMTLTDTVLETLSIIAYKQPVTRMEIERVRGVSCDHAINKLLEYDLITELGRLDAPGRPLLFGTTEQFLRCFGVGSLEELPELNPLQMEEFRQQAEAEVQLQLDI</sequence>
<evidence type="ECO:0000256" key="1">
    <source>
        <dbReference type="ARBA" id="ARBA00022490"/>
    </source>
</evidence>
<protein>
    <recommendedName>
        <fullName evidence="5">Segregation and condensation protein B</fullName>
    </recommendedName>
</protein>
<keyword evidence="4 5" id="KW-0131">Cell cycle</keyword>
<name>A0A2K4ZIH9_9FIRM</name>
<evidence type="ECO:0000256" key="4">
    <source>
        <dbReference type="ARBA" id="ARBA00023306"/>
    </source>
</evidence>
<dbReference type="Proteomes" id="UP000236311">
    <property type="component" value="Unassembled WGS sequence"/>
</dbReference>
<dbReference type="Gene3D" id="1.10.10.10">
    <property type="entry name" value="Winged helix-like DNA-binding domain superfamily/Winged helix DNA-binding domain"/>
    <property type="match status" value="2"/>
</dbReference>
<accession>A0A2K4ZIH9</accession>
<comment type="function">
    <text evidence="5">Participates in chromosomal partition during cell division. May act via the formation of a condensin-like complex containing Smc and ScpA that pull DNA away from mid-cell into both cell halves.</text>
</comment>
<keyword evidence="2 5" id="KW-0132">Cell division</keyword>
<organism evidence="6 7">
    <name type="scientific">Acetatifactor muris</name>
    <dbReference type="NCBI Taxonomy" id="879566"/>
    <lineage>
        <taxon>Bacteria</taxon>
        <taxon>Bacillati</taxon>
        <taxon>Bacillota</taxon>
        <taxon>Clostridia</taxon>
        <taxon>Lachnospirales</taxon>
        <taxon>Lachnospiraceae</taxon>
        <taxon>Acetatifactor</taxon>
    </lineage>
</organism>
<dbReference type="InterPro" id="IPR036388">
    <property type="entry name" value="WH-like_DNA-bd_sf"/>
</dbReference>
<dbReference type="InterPro" id="IPR005234">
    <property type="entry name" value="ScpB_csome_segregation"/>
</dbReference>
<keyword evidence="7" id="KW-1185">Reference proteome</keyword>
<dbReference type="EMBL" id="OFSM01000015">
    <property type="protein sequence ID" value="SOY30270.1"/>
    <property type="molecule type" value="Genomic_DNA"/>
</dbReference>
<dbReference type="PANTHER" id="PTHR34298:SF2">
    <property type="entry name" value="SEGREGATION AND CONDENSATION PROTEIN B"/>
    <property type="match status" value="1"/>
</dbReference>
<dbReference type="GO" id="GO:0051304">
    <property type="term" value="P:chromosome separation"/>
    <property type="evidence" value="ECO:0007669"/>
    <property type="project" value="InterPro"/>
</dbReference>
<dbReference type="AlphaFoldDB" id="A0A2K4ZIH9"/>
<dbReference type="OrthoDB" id="9806226at2"/>
<gene>
    <name evidence="5 6" type="primary">scpB</name>
    <name evidence="6" type="ORF">AMURIS_02996</name>
</gene>
<dbReference type="InterPro" id="IPR036390">
    <property type="entry name" value="WH_DNA-bd_sf"/>
</dbReference>
<comment type="subunit">
    <text evidence="5">Homodimer. Homodimerization may be required to stabilize the binding of ScpA to the Smc head domains. Component of a cohesin-like complex composed of ScpA, ScpB and the Smc homodimer, in which ScpA and ScpB bind to the head domain of Smc. The presence of the three proteins is required for the association of the complex with DNA.</text>
</comment>
<dbReference type="PANTHER" id="PTHR34298">
    <property type="entry name" value="SEGREGATION AND CONDENSATION PROTEIN B"/>
    <property type="match status" value="1"/>
</dbReference>
<evidence type="ECO:0000256" key="3">
    <source>
        <dbReference type="ARBA" id="ARBA00022829"/>
    </source>
</evidence>
<proteinExistence type="inferred from homology"/>
<keyword evidence="1 5" id="KW-0963">Cytoplasm</keyword>
<dbReference type="Pfam" id="PF04079">
    <property type="entry name" value="SMC_ScpB"/>
    <property type="match status" value="1"/>
</dbReference>
<evidence type="ECO:0000256" key="2">
    <source>
        <dbReference type="ARBA" id="ARBA00022618"/>
    </source>
</evidence>
<keyword evidence="3 5" id="KW-0159">Chromosome partition</keyword>
<dbReference type="GO" id="GO:0006260">
    <property type="term" value="P:DNA replication"/>
    <property type="evidence" value="ECO:0007669"/>
    <property type="project" value="UniProtKB-UniRule"/>
</dbReference>
<evidence type="ECO:0000313" key="6">
    <source>
        <dbReference type="EMBL" id="SOY30270.1"/>
    </source>
</evidence>
<comment type="similarity">
    <text evidence="5">Belongs to the ScpB family.</text>
</comment>
<dbReference type="SUPFAM" id="SSF46785">
    <property type="entry name" value="Winged helix' DNA-binding domain"/>
    <property type="match status" value="2"/>
</dbReference>
<comment type="subcellular location">
    <subcellularLocation>
        <location evidence="5">Cytoplasm</location>
    </subcellularLocation>
    <text evidence="5">Associated with two foci at the outer edges of the nucleoid region in young cells, and at four foci within both cell halves in older cells.</text>
</comment>
<evidence type="ECO:0000256" key="5">
    <source>
        <dbReference type="HAMAP-Rule" id="MF_01804"/>
    </source>
</evidence>
<reference evidence="6 7" key="1">
    <citation type="submission" date="2018-01" db="EMBL/GenBank/DDBJ databases">
        <authorList>
            <person name="Gaut B.S."/>
            <person name="Morton B.R."/>
            <person name="Clegg M.T."/>
            <person name="Duvall M.R."/>
        </authorList>
    </citation>
    <scope>NUCLEOTIDE SEQUENCE [LARGE SCALE GENOMIC DNA]</scope>
    <source>
        <strain evidence="6">GP69</strain>
    </source>
</reference>
<dbReference type="HAMAP" id="MF_01804">
    <property type="entry name" value="ScpB"/>
    <property type="match status" value="1"/>
</dbReference>
<dbReference type="NCBIfam" id="TIGR00281">
    <property type="entry name" value="SMC-Scp complex subunit ScpB"/>
    <property type="match status" value="1"/>
</dbReference>
<evidence type="ECO:0000313" key="7">
    <source>
        <dbReference type="Proteomes" id="UP000236311"/>
    </source>
</evidence>
<dbReference type="RefSeq" id="WP_103240333.1">
    <property type="nucleotide sequence ID" value="NZ_CANRXC010000041.1"/>
</dbReference>
<dbReference type="GO" id="GO:0051301">
    <property type="term" value="P:cell division"/>
    <property type="evidence" value="ECO:0007669"/>
    <property type="project" value="UniProtKB-KW"/>
</dbReference>
<dbReference type="PIRSF" id="PIRSF019345">
    <property type="entry name" value="ScpB"/>
    <property type="match status" value="1"/>
</dbReference>
<dbReference type="GO" id="GO:0005737">
    <property type="term" value="C:cytoplasm"/>
    <property type="evidence" value="ECO:0007669"/>
    <property type="project" value="UniProtKB-SubCell"/>
</dbReference>